<organism evidence="2 3">
    <name type="scientific">Callosobruchus maculatus</name>
    <name type="common">Southern cowpea weevil</name>
    <name type="synonym">Pulse bruchid</name>
    <dbReference type="NCBI Taxonomy" id="64391"/>
    <lineage>
        <taxon>Eukaryota</taxon>
        <taxon>Metazoa</taxon>
        <taxon>Ecdysozoa</taxon>
        <taxon>Arthropoda</taxon>
        <taxon>Hexapoda</taxon>
        <taxon>Insecta</taxon>
        <taxon>Pterygota</taxon>
        <taxon>Neoptera</taxon>
        <taxon>Endopterygota</taxon>
        <taxon>Coleoptera</taxon>
        <taxon>Polyphaga</taxon>
        <taxon>Cucujiformia</taxon>
        <taxon>Chrysomeloidea</taxon>
        <taxon>Chrysomelidae</taxon>
        <taxon>Bruchinae</taxon>
        <taxon>Bruchini</taxon>
        <taxon>Callosobruchus</taxon>
    </lineage>
</organism>
<evidence type="ECO:0000313" key="2">
    <source>
        <dbReference type="EMBL" id="VEN42591.1"/>
    </source>
</evidence>
<dbReference type="Proteomes" id="UP000410492">
    <property type="component" value="Unassembled WGS sequence"/>
</dbReference>
<reference evidence="2 3" key="1">
    <citation type="submission" date="2019-01" db="EMBL/GenBank/DDBJ databases">
        <authorList>
            <person name="Sayadi A."/>
        </authorList>
    </citation>
    <scope>NUCLEOTIDE SEQUENCE [LARGE SCALE GENOMIC DNA]</scope>
</reference>
<protein>
    <submittedName>
        <fullName evidence="2">Uncharacterized protein</fullName>
    </submittedName>
</protein>
<evidence type="ECO:0000256" key="1">
    <source>
        <dbReference type="SAM" id="MobiDB-lite"/>
    </source>
</evidence>
<name>A0A653C419_CALMS</name>
<feature type="compositionally biased region" description="Polar residues" evidence="1">
    <location>
        <begin position="1"/>
        <end position="15"/>
    </location>
</feature>
<dbReference type="OrthoDB" id="6784607at2759"/>
<proteinExistence type="predicted"/>
<sequence length="423" mass="44850">MKATTSFVRTTTKSRTAIPRTDEGDEKNKKALSICTSGKDIYSSVLGPTVDETFLLGLQTFLGFGSNNEDAALRSRLNSVPSRKSVSDIGEEEQSSIFGSVVVGVNGAEGAVVGSVATSDGSTVISSITAGGGGGPGGTPSPKSTKFAPCKYKHPERFMEQGIQAQDVETLPPGYAIKCNKAVACPPKCKVKAQYAGDDGIHVGMTDSIVETEHGFHFSAQTAGPHIGSCGSQTGDLINTSSSQTSKITLTHAPVQTQRRMDSATYSPIPQMSNKQITTSSELLPGLEDCSCSTDSLPAIPIKRKQTHVSQKASLSRCSCGRSCPTLKRRTVKKKVVKVCCNCPSTTTEARTEKSCPSFGCVPGCVGDTNQQGPPTKYAITKITTFSSYTTFEVMKCTRKKPKYIPSSVMGVFVLKNFDSCHC</sequence>
<dbReference type="AlphaFoldDB" id="A0A653C419"/>
<dbReference type="EMBL" id="CAACVG010006922">
    <property type="protein sequence ID" value="VEN42591.1"/>
    <property type="molecule type" value="Genomic_DNA"/>
</dbReference>
<accession>A0A653C419</accession>
<feature type="region of interest" description="Disordered" evidence="1">
    <location>
        <begin position="1"/>
        <end position="27"/>
    </location>
</feature>
<evidence type="ECO:0000313" key="3">
    <source>
        <dbReference type="Proteomes" id="UP000410492"/>
    </source>
</evidence>
<keyword evidence="3" id="KW-1185">Reference proteome</keyword>
<gene>
    <name evidence="2" type="ORF">CALMAC_LOCUS6022</name>
</gene>